<evidence type="ECO:0000259" key="1">
    <source>
        <dbReference type="Pfam" id="PF16403"/>
    </source>
</evidence>
<feature type="domain" description="Pesticidal crystal protein Cry22Aa Ig-like" evidence="1">
    <location>
        <begin position="1"/>
        <end position="53"/>
    </location>
</feature>
<protein>
    <recommendedName>
        <fullName evidence="1">Pesticidal crystal protein Cry22Aa Ig-like domain-containing protein</fullName>
    </recommendedName>
</protein>
<reference evidence="2" key="1">
    <citation type="submission" date="2018-05" db="EMBL/GenBank/DDBJ databases">
        <authorList>
            <person name="Lanie J.A."/>
            <person name="Ng W.-L."/>
            <person name="Kazmierczak K.M."/>
            <person name="Andrzejewski T.M."/>
            <person name="Davidsen T.M."/>
            <person name="Wayne K.J."/>
            <person name="Tettelin H."/>
            <person name="Glass J.I."/>
            <person name="Rusch D."/>
            <person name="Podicherti R."/>
            <person name="Tsui H.-C.T."/>
            <person name="Winkler M.E."/>
        </authorList>
    </citation>
    <scope>NUCLEOTIDE SEQUENCE</scope>
</reference>
<dbReference type="EMBL" id="UINC01039955">
    <property type="protein sequence ID" value="SVB39173.1"/>
    <property type="molecule type" value="Genomic_DNA"/>
</dbReference>
<sequence length="195" mass="20539">GATAHDNVDGDITQSIEIIGEVNVNKPGVYKLIYSVKDKAGNAAASVVRTVRVMVVDEVAPVITLKGEQSVTIKVGENYEDAWATAHDDVDGDISKSIEIIGMIITGTPGVYTITFKVKDKAGNAAAPVVRTINVVKLGPPTLTIARNADGTISVTFEGELQTAPGVNASWQVVDSESPAMLPAEKSAAFFRAMR</sequence>
<dbReference type="InterPro" id="IPR032179">
    <property type="entry name" value="Cry22Aa_Ig-like"/>
</dbReference>
<organism evidence="2">
    <name type="scientific">marine metagenome</name>
    <dbReference type="NCBI Taxonomy" id="408172"/>
    <lineage>
        <taxon>unclassified sequences</taxon>
        <taxon>metagenomes</taxon>
        <taxon>ecological metagenomes</taxon>
    </lineage>
</organism>
<dbReference type="InterPro" id="IPR013783">
    <property type="entry name" value="Ig-like_fold"/>
</dbReference>
<accession>A0A382DNG5</accession>
<dbReference type="Gene3D" id="2.60.40.10">
    <property type="entry name" value="Immunoglobulins"/>
    <property type="match status" value="2"/>
</dbReference>
<feature type="domain" description="Pesticidal crystal protein Cry22Aa Ig-like" evidence="1">
    <location>
        <begin position="63"/>
        <end position="135"/>
    </location>
</feature>
<name>A0A382DNG5_9ZZZZ</name>
<dbReference type="Pfam" id="PF16403">
    <property type="entry name" value="Bact_surface_Ig-like"/>
    <property type="match status" value="2"/>
</dbReference>
<feature type="non-terminal residue" evidence="2">
    <location>
        <position position="1"/>
    </location>
</feature>
<proteinExistence type="predicted"/>
<evidence type="ECO:0000313" key="2">
    <source>
        <dbReference type="EMBL" id="SVB39173.1"/>
    </source>
</evidence>
<dbReference type="AlphaFoldDB" id="A0A382DNG5"/>
<gene>
    <name evidence="2" type="ORF">METZ01_LOCUS192027</name>
</gene>